<feature type="non-terminal residue" evidence="1">
    <location>
        <position position="44"/>
    </location>
</feature>
<name>A0A5J4Q6V2_9ZZZZ</name>
<gene>
    <name evidence="1" type="ORF">EZS27_032985</name>
</gene>
<reference evidence="1" key="1">
    <citation type="submission" date="2019-03" db="EMBL/GenBank/DDBJ databases">
        <title>Single cell metagenomics reveals metabolic interactions within the superorganism composed of flagellate Streblomastix strix and complex community of Bacteroidetes bacteria on its surface.</title>
        <authorList>
            <person name="Treitli S.C."/>
            <person name="Kolisko M."/>
            <person name="Husnik F."/>
            <person name="Keeling P."/>
            <person name="Hampl V."/>
        </authorList>
    </citation>
    <scope>NUCLEOTIDE SEQUENCE</scope>
    <source>
        <strain evidence="1">STM</strain>
    </source>
</reference>
<evidence type="ECO:0000313" key="1">
    <source>
        <dbReference type="EMBL" id="KAA6316748.1"/>
    </source>
</evidence>
<proteinExistence type="predicted"/>
<protein>
    <submittedName>
        <fullName evidence="1">Uncharacterized protein</fullName>
    </submittedName>
</protein>
<sequence length="44" mass="5100">MLFLNDYPLFHLSCLSSQKKLANIMNLLNFVSQYPDESSCKAKF</sequence>
<organism evidence="1">
    <name type="scientific">termite gut metagenome</name>
    <dbReference type="NCBI Taxonomy" id="433724"/>
    <lineage>
        <taxon>unclassified sequences</taxon>
        <taxon>metagenomes</taxon>
        <taxon>organismal metagenomes</taxon>
    </lineage>
</organism>
<dbReference type="AlphaFoldDB" id="A0A5J4Q6V2"/>
<dbReference type="EMBL" id="SNRY01004770">
    <property type="protein sequence ID" value="KAA6316748.1"/>
    <property type="molecule type" value="Genomic_DNA"/>
</dbReference>
<accession>A0A5J4Q6V2</accession>
<comment type="caution">
    <text evidence="1">The sequence shown here is derived from an EMBL/GenBank/DDBJ whole genome shotgun (WGS) entry which is preliminary data.</text>
</comment>